<dbReference type="GeneID" id="106152769"/>
<feature type="non-terminal residue" evidence="2">
    <location>
        <position position="1"/>
    </location>
</feature>
<proteinExistence type="predicted"/>
<protein>
    <submittedName>
        <fullName evidence="2">5-demethoxyubiquinone hydroxylase, mitochondrial-like</fullName>
    </submittedName>
</protein>
<dbReference type="PANTHER" id="PTHR11237">
    <property type="entry name" value="COENZYME Q10 BIOSYNTHESIS PROTEIN 7"/>
    <property type="match status" value="1"/>
</dbReference>
<keyword evidence="1" id="KW-1185">Reference proteome</keyword>
<reference evidence="2" key="1">
    <citation type="submission" date="2025-08" db="UniProtKB">
        <authorList>
            <consortium name="RefSeq"/>
        </authorList>
    </citation>
    <scope>IDENTIFICATION</scope>
    <source>
        <tissue evidence="2">Gonads</tissue>
    </source>
</reference>
<dbReference type="Pfam" id="PF03232">
    <property type="entry name" value="COQ7"/>
    <property type="match status" value="1"/>
</dbReference>
<dbReference type="GO" id="GO:2000377">
    <property type="term" value="P:regulation of reactive oxygen species metabolic process"/>
    <property type="evidence" value="ECO:0007669"/>
    <property type="project" value="TreeGrafter"/>
</dbReference>
<gene>
    <name evidence="2" type="primary">LOC106152769</name>
</gene>
<dbReference type="GO" id="GO:0005743">
    <property type="term" value="C:mitochondrial inner membrane"/>
    <property type="evidence" value="ECO:0007669"/>
    <property type="project" value="TreeGrafter"/>
</dbReference>
<dbReference type="OrthoDB" id="275371at2759"/>
<dbReference type="AlphaFoldDB" id="A0A1S3H7G4"/>
<dbReference type="GO" id="GO:0005634">
    <property type="term" value="C:nucleus"/>
    <property type="evidence" value="ECO:0007669"/>
    <property type="project" value="TreeGrafter"/>
</dbReference>
<dbReference type="GO" id="GO:0010468">
    <property type="term" value="P:regulation of gene expression"/>
    <property type="evidence" value="ECO:0007669"/>
    <property type="project" value="TreeGrafter"/>
</dbReference>
<dbReference type="PANTHER" id="PTHR11237:SF4">
    <property type="entry name" value="5-DEMETHOXYUBIQUINONE HYDROXYLASE, MITOCHONDRIAL"/>
    <property type="match status" value="1"/>
</dbReference>
<organism evidence="1 2">
    <name type="scientific">Lingula anatina</name>
    <name type="common">Brachiopod</name>
    <name type="synonym">Lingula unguis</name>
    <dbReference type="NCBI Taxonomy" id="7574"/>
    <lineage>
        <taxon>Eukaryota</taxon>
        <taxon>Metazoa</taxon>
        <taxon>Spiralia</taxon>
        <taxon>Lophotrochozoa</taxon>
        <taxon>Brachiopoda</taxon>
        <taxon>Linguliformea</taxon>
        <taxon>Lingulata</taxon>
        <taxon>Lingulida</taxon>
        <taxon>Linguloidea</taxon>
        <taxon>Lingulidae</taxon>
        <taxon>Lingula</taxon>
    </lineage>
</organism>
<dbReference type="InterPro" id="IPR011566">
    <property type="entry name" value="Ubq_synth_Coq7"/>
</dbReference>
<dbReference type="GO" id="GO:0008340">
    <property type="term" value="P:determination of adult lifespan"/>
    <property type="evidence" value="ECO:0007669"/>
    <property type="project" value="TreeGrafter"/>
</dbReference>
<dbReference type="STRING" id="7574.A0A1S3H7G4"/>
<name>A0A1S3H7G4_LINAN</name>
<dbReference type="InParanoid" id="A0A1S3H7G4"/>
<dbReference type="GO" id="GO:0006744">
    <property type="term" value="P:ubiquinone biosynthetic process"/>
    <property type="evidence" value="ECO:0007669"/>
    <property type="project" value="InterPro"/>
</dbReference>
<dbReference type="GO" id="GO:0008682">
    <property type="term" value="F:3-demethoxyubiquinol 3-hydroxylase activity"/>
    <property type="evidence" value="ECO:0007669"/>
    <property type="project" value="TreeGrafter"/>
</dbReference>
<dbReference type="Proteomes" id="UP000085678">
    <property type="component" value="Unplaced"/>
</dbReference>
<accession>A0A1S3H7G4</accession>
<dbReference type="RefSeq" id="XP_013381943.1">
    <property type="nucleotide sequence ID" value="XM_013526489.1"/>
</dbReference>
<evidence type="ECO:0000313" key="2">
    <source>
        <dbReference type="RefSeq" id="XP_013381943.1"/>
    </source>
</evidence>
<sequence>ASTALLGKEGAMACTTAVETAIVKHYNDQIRELIEEDPEEYKEMLDTLKKFRDEEQEHHDTGIDFEAEKAPLYNVLYQTIKLGCTGAIWVSERI</sequence>
<evidence type="ECO:0000313" key="1">
    <source>
        <dbReference type="Proteomes" id="UP000085678"/>
    </source>
</evidence>
<dbReference type="KEGG" id="lak:106152769"/>